<evidence type="ECO:0000256" key="2">
    <source>
        <dbReference type="RuleBase" id="RU004135"/>
    </source>
</evidence>
<dbReference type="Proteomes" id="UP001056381">
    <property type="component" value="Chromosome"/>
</dbReference>
<dbReference type="SUPFAM" id="SSF53244">
    <property type="entry name" value="MurD-like peptide ligases, peptide-binding domain"/>
    <property type="match status" value="1"/>
</dbReference>
<dbReference type="GO" id="GO:0005737">
    <property type="term" value="C:cytoplasm"/>
    <property type="evidence" value="ECO:0007669"/>
    <property type="project" value="UniProtKB-SubCell"/>
</dbReference>
<dbReference type="GO" id="GO:0009252">
    <property type="term" value="P:peptidoglycan biosynthetic process"/>
    <property type="evidence" value="ECO:0007669"/>
    <property type="project" value="UniProtKB-KW"/>
</dbReference>
<comment type="pathway">
    <text evidence="2">Cell wall biogenesis; peptidoglycan biosynthesis.</text>
</comment>
<dbReference type="InterPro" id="IPR036565">
    <property type="entry name" value="Mur-like_cat_sf"/>
</dbReference>
<dbReference type="Pfam" id="PF02875">
    <property type="entry name" value="Mur_ligase_C"/>
    <property type="match status" value="1"/>
</dbReference>
<dbReference type="InterPro" id="IPR004101">
    <property type="entry name" value="Mur_ligase_C"/>
</dbReference>
<evidence type="ECO:0000259" key="4">
    <source>
        <dbReference type="Pfam" id="PF08245"/>
    </source>
</evidence>
<dbReference type="AlphaFoldDB" id="A0A9Q8U077"/>
<organism evidence="5 6">
    <name type="scientific">SAR86 cluster bacterium</name>
    <dbReference type="NCBI Taxonomy" id="2030880"/>
    <lineage>
        <taxon>Bacteria</taxon>
        <taxon>Pseudomonadati</taxon>
        <taxon>Pseudomonadota</taxon>
        <taxon>Gammaproteobacteria</taxon>
        <taxon>SAR86 cluster</taxon>
    </lineage>
</organism>
<dbReference type="Gene3D" id="3.90.190.20">
    <property type="entry name" value="Mur ligase, C-terminal domain"/>
    <property type="match status" value="1"/>
</dbReference>
<dbReference type="GO" id="GO:0016881">
    <property type="term" value="F:acid-amino acid ligase activity"/>
    <property type="evidence" value="ECO:0007669"/>
    <property type="project" value="InterPro"/>
</dbReference>
<dbReference type="SUPFAM" id="SSF53623">
    <property type="entry name" value="MurD-like peptide ligases, catalytic domain"/>
    <property type="match status" value="1"/>
</dbReference>
<dbReference type="GO" id="GO:0008360">
    <property type="term" value="P:regulation of cell shape"/>
    <property type="evidence" value="ECO:0007669"/>
    <property type="project" value="UniProtKB-KW"/>
</dbReference>
<feature type="domain" description="Mur ligase central" evidence="4">
    <location>
        <begin position="90"/>
        <end position="289"/>
    </location>
</feature>
<evidence type="ECO:0000313" key="6">
    <source>
        <dbReference type="Proteomes" id="UP001056381"/>
    </source>
</evidence>
<sequence>MNPLKNLLLKNKSFISNTYQLENGDTFISINSGHKFLSRNDKKKVKYILCDASEADSECLIKIPRLNENFIKWVDEIYNTKHKKFENFFVTGTNGKTSAVHFLSEIFKKNNLAYASMGTLGSFLEENEIEGQKLTTENPLFIRKFLKKVQNHTKHVFFEASSIGINQKRLDGLEIKHVGFTSFAEDHLDYHQTTANYLSSKLELLSNRSLETLAFNQDMSITKEIKQNANARSIFSISSSNKKAEIYYEILDIDENGWIRFDTFTPWGQFSSNVRLWVDYNVLNLLISLPYYYYCFGEIKSFFRKIENILLPNGRFEVLNFKTKHKKVIIDFAHTPEAMEKLLSQLSINYKEKIYLVFGCGGDRDKGKRRKMGAIAEKYATKIFLTSDNSRSESPDEIIDMIAAGIKDKLKIQINIDREKAIQLAINSMNQDNVLVVAGRGHENFQIEQGNRLKFSDREIVKKCLA</sequence>
<keyword evidence="2" id="KW-0133">Cell shape</keyword>
<dbReference type="GO" id="GO:0051301">
    <property type="term" value="P:cell division"/>
    <property type="evidence" value="ECO:0007669"/>
    <property type="project" value="UniProtKB-KW"/>
</dbReference>
<feature type="domain" description="Mur ligase C-terminal" evidence="3">
    <location>
        <begin position="314"/>
        <end position="441"/>
    </location>
</feature>
<dbReference type="PANTHER" id="PTHR23135">
    <property type="entry name" value="MUR LIGASE FAMILY MEMBER"/>
    <property type="match status" value="1"/>
</dbReference>
<keyword evidence="2" id="KW-0132">Cell division</keyword>
<evidence type="ECO:0000256" key="1">
    <source>
        <dbReference type="ARBA" id="ARBA00005898"/>
    </source>
</evidence>
<dbReference type="NCBIfam" id="TIGR01085">
    <property type="entry name" value="murE"/>
    <property type="match status" value="1"/>
</dbReference>
<keyword evidence="2" id="KW-0961">Cell wall biogenesis/degradation</keyword>
<proteinExistence type="inferred from homology"/>
<evidence type="ECO:0000259" key="3">
    <source>
        <dbReference type="Pfam" id="PF02875"/>
    </source>
</evidence>
<keyword evidence="2" id="KW-0573">Peptidoglycan synthesis</keyword>
<dbReference type="InterPro" id="IPR005761">
    <property type="entry name" value="UDP-N-AcMur-Glu-dNH2Pim_ligase"/>
</dbReference>
<name>A0A9Q8U077_9GAMM</name>
<accession>A0A9Q8U077</accession>
<evidence type="ECO:0000313" key="5">
    <source>
        <dbReference type="EMBL" id="URQ63477.1"/>
    </source>
</evidence>
<reference evidence="5" key="1">
    <citation type="submission" date="2022-05" db="EMBL/GenBank/DDBJ databases">
        <title>Single-amplified genomics reveal most streamlined microbe among free-living bacteria.</title>
        <authorList>
            <person name="Roda-Garcia J."/>
            <person name="Haro-Moreno J.M."/>
            <person name="Rodriguez-Valera F."/>
            <person name="Almagro-Moreno S."/>
            <person name="Lopez-Perez M."/>
        </authorList>
    </citation>
    <scope>NUCLEOTIDE SEQUENCE</scope>
    <source>
        <strain evidence="5">TMED112-D2-2</strain>
    </source>
</reference>
<dbReference type="GO" id="GO:0071555">
    <property type="term" value="P:cell wall organization"/>
    <property type="evidence" value="ECO:0007669"/>
    <property type="project" value="UniProtKB-KW"/>
</dbReference>
<comment type="similarity">
    <text evidence="1">Belongs to the MurCDEF family. MurE subfamily.</text>
</comment>
<comment type="subcellular location">
    <subcellularLocation>
        <location evidence="2">Cytoplasm</location>
    </subcellularLocation>
</comment>
<dbReference type="GO" id="GO:0005524">
    <property type="term" value="F:ATP binding"/>
    <property type="evidence" value="ECO:0007669"/>
    <property type="project" value="InterPro"/>
</dbReference>
<dbReference type="InterPro" id="IPR013221">
    <property type="entry name" value="Mur_ligase_cen"/>
</dbReference>
<dbReference type="PANTHER" id="PTHR23135:SF4">
    <property type="entry name" value="UDP-N-ACETYLMURAMOYL-L-ALANYL-D-GLUTAMATE--2,6-DIAMINOPIMELATE LIGASE MURE HOMOLOG, CHLOROPLASTIC"/>
    <property type="match status" value="1"/>
</dbReference>
<dbReference type="InterPro" id="IPR036615">
    <property type="entry name" value="Mur_ligase_C_dom_sf"/>
</dbReference>
<gene>
    <name evidence="5" type="primary">murE</name>
    <name evidence="5" type="ORF">M9B40_01590</name>
</gene>
<keyword evidence="2" id="KW-0131">Cell cycle</keyword>
<keyword evidence="6" id="KW-1185">Reference proteome</keyword>
<dbReference type="EMBL" id="CP097966">
    <property type="protein sequence ID" value="URQ63477.1"/>
    <property type="molecule type" value="Genomic_DNA"/>
</dbReference>
<protein>
    <submittedName>
        <fullName evidence="5">UDP-N-acetylmuramyl-tripeptide synthetase</fullName>
    </submittedName>
</protein>
<dbReference type="Pfam" id="PF08245">
    <property type="entry name" value="Mur_ligase_M"/>
    <property type="match status" value="1"/>
</dbReference>
<dbReference type="Gene3D" id="3.40.1190.10">
    <property type="entry name" value="Mur-like, catalytic domain"/>
    <property type="match status" value="1"/>
</dbReference>